<accession>A0A5J4R6S1</accession>
<comment type="caution">
    <text evidence="1">The sequence shown here is derived from an EMBL/GenBank/DDBJ whole genome shotgun (WGS) entry which is preliminary data.</text>
</comment>
<proteinExistence type="predicted"/>
<name>A0A5J4R6S1_9ZZZZ</name>
<evidence type="ECO:0000313" key="1">
    <source>
        <dbReference type="EMBL" id="KAA6329412.1"/>
    </source>
</evidence>
<reference evidence="1" key="1">
    <citation type="submission" date="2019-03" db="EMBL/GenBank/DDBJ databases">
        <title>Single cell metagenomics reveals metabolic interactions within the superorganism composed of flagellate Streblomastix strix and complex community of Bacteroidetes bacteria on its surface.</title>
        <authorList>
            <person name="Treitli S.C."/>
            <person name="Kolisko M."/>
            <person name="Husnik F."/>
            <person name="Keeling P."/>
            <person name="Hampl V."/>
        </authorList>
    </citation>
    <scope>NUCLEOTIDE SEQUENCE</scope>
    <source>
        <strain evidence="1">STM</strain>
    </source>
</reference>
<dbReference type="AlphaFoldDB" id="A0A5J4R6S1"/>
<organism evidence="1">
    <name type="scientific">termite gut metagenome</name>
    <dbReference type="NCBI Taxonomy" id="433724"/>
    <lineage>
        <taxon>unclassified sequences</taxon>
        <taxon>metagenomes</taxon>
        <taxon>organismal metagenomes</taxon>
    </lineage>
</organism>
<dbReference type="EMBL" id="SNRY01001652">
    <property type="protein sequence ID" value="KAA6329412.1"/>
    <property type="molecule type" value="Genomic_DNA"/>
</dbReference>
<protein>
    <submittedName>
        <fullName evidence="1">Uncharacterized protein</fullName>
    </submittedName>
</protein>
<gene>
    <name evidence="1" type="ORF">EZS27_021775</name>
</gene>
<sequence length="103" mass="11844">MDIEATKRKIADFIRSNPLQFREKRNGFLKINSFESLNILDLNVVDKENFKYEFSGTCKIQIIDEITDGGAYYSPSRSKIEGSLIILKGKEIMINEPIIIENL</sequence>